<gene>
    <name evidence="1" type="ORF">SK642_0450</name>
</gene>
<dbReference type="EMBL" id="JPFW01000006">
    <property type="protein sequence ID" value="KEQ41593.1"/>
    <property type="molecule type" value="Genomic_DNA"/>
</dbReference>
<organism evidence="1 2">
    <name type="scientific">Streptococcus mitis</name>
    <dbReference type="NCBI Taxonomy" id="28037"/>
    <lineage>
        <taxon>Bacteria</taxon>
        <taxon>Bacillati</taxon>
        <taxon>Bacillota</taxon>
        <taxon>Bacilli</taxon>
        <taxon>Lactobacillales</taxon>
        <taxon>Streptococcaceae</taxon>
        <taxon>Streptococcus</taxon>
        <taxon>Streptococcus mitis group</taxon>
    </lineage>
</organism>
<dbReference type="PATRIC" id="fig|28037.97.peg.398"/>
<reference evidence="1 2" key="1">
    <citation type="submission" date="2014-05" db="EMBL/GenBank/DDBJ databases">
        <authorList>
            <person name="Daugherty S.C."/>
            <person name="Tallon L.J."/>
            <person name="Sadzewicz L."/>
            <person name="Kilian M."/>
            <person name="Tettelin H."/>
        </authorList>
    </citation>
    <scope>NUCLEOTIDE SEQUENCE [LARGE SCALE GENOMIC DNA]</scope>
    <source>
        <strain evidence="1 2">SK642</strain>
    </source>
</reference>
<dbReference type="RefSeq" id="WP_033683189.1">
    <property type="nucleotide sequence ID" value="NZ_JPFW01000006.1"/>
</dbReference>
<accession>A0A081QF70</accession>
<protein>
    <submittedName>
        <fullName evidence="1">Uncharacterized protein</fullName>
    </submittedName>
</protein>
<sequence length="65" mass="7740">MKLENFNNKFVKITDIDDQTFVGICLFEDKEVYDEEYDGLSIQTGNRWIKLFENEIVTVEMINQD</sequence>
<dbReference type="Proteomes" id="UP000028030">
    <property type="component" value="Unassembled WGS sequence"/>
</dbReference>
<evidence type="ECO:0000313" key="2">
    <source>
        <dbReference type="Proteomes" id="UP000028030"/>
    </source>
</evidence>
<name>A0A081QF70_STRMT</name>
<evidence type="ECO:0000313" key="1">
    <source>
        <dbReference type="EMBL" id="KEQ41593.1"/>
    </source>
</evidence>
<dbReference type="OrthoDB" id="2231095at2"/>
<comment type="caution">
    <text evidence="1">The sequence shown here is derived from an EMBL/GenBank/DDBJ whole genome shotgun (WGS) entry which is preliminary data.</text>
</comment>
<proteinExistence type="predicted"/>
<dbReference type="AlphaFoldDB" id="A0A081QF70"/>